<dbReference type="Proteomes" id="UP000253919">
    <property type="component" value="Unassembled WGS sequence"/>
</dbReference>
<gene>
    <name evidence="1" type="ORF">AHMF7616_01988</name>
</gene>
<dbReference type="OrthoDB" id="798498at2"/>
<keyword evidence="2" id="KW-1185">Reference proteome</keyword>
<dbReference type="EMBL" id="QASA01000001">
    <property type="protein sequence ID" value="RDC63385.1"/>
    <property type="molecule type" value="Genomic_DNA"/>
</dbReference>
<sequence>MSLDEFLIKPLDWRAHFVSLQGVFLANRSGYKFDFSLYYVADFFVEIWYTKGSHEVGLIRGFTETACLTTYLDEINLSDIRI</sequence>
<protein>
    <submittedName>
        <fullName evidence="1">Uncharacterized protein</fullName>
    </submittedName>
</protein>
<evidence type="ECO:0000313" key="1">
    <source>
        <dbReference type="EMBL" id="RDC63385.1"/>
    </source>
</evidence>
<evidence type="ECO:0000313" key="2">
    <source>
        <dbReference type="Proteomes" id="UP000253919"/>
    </source>
</evidence>
<dbReference type="RefSeq" id="WP_115372698.1">
    <property type="nucleotide sequence ID" value="NZ_QASA01000001.1"/>
</dbReference>
<name>A0A369QIG6_9BACT</name>
<comment type="caution">
    <text evidence="1">The sequence shown here is derived from an EMBL/GenBank/DDBJ whole genome shotgun (WGS) entry which is preliminary data.</text>
</comment>
<dbReference type="AlphaFoldDB" id="A0A369QIG6"/>
<proteinExistence type="predicted"/>
<accession>A0A369QIG6</accession>
<organism evidence="1 2">
    <name type="scientific">Adhaeribacter pallidiroseus</name>
    <dbReference type="NCBI Taxonomy" id="2072847"/>
    <lineage>
        <taxon>Bacteria</taxon>
        <taxon>Pseudomonadati</taxon>
        <taxon>Bacteroidota</taxon>
        <taxon>Cytophagia</taxon>
        <taxon>Cytophagales</taxon>
        <taxon>Hymenobacteraceae</taxon>
        <taxon>Adhaeribacter</taxon>
    </lineage>
</organism>
<reference evidence="1 2" key="1">
    <citation type="submission" date="2018-04" db="EMBL/GenBank/DDBJ databases">
        <title>Adhaeribacter sp. HMF7616 genome sequencing and assembly.</title>
        <authorList>
            <person name="Kang H."/>
            <person name="Kang J."/>
            <person name="Cha I."/>
            <person name="Kim H."/>
            <person name="Joh K."/>
        </authorList>
    </citation>
    <scope>NUCLEOTIDE SEQUENCE [LARGE SCALE GENOMIC DNA]</scope>
    <source>
        <strain evidence="1 2">HMF7616</strain>
    </source>
</reference>